<evidence type="ECO:0000256" key="2">
    <source>
        <dbReference type="ARBA" id="ARBA00022448"/>
    </source>
</evidence>
<feature type="transmembrane region" description="Helical" evidence="9">
    <location>
        <begin position="206"/>
        <end position="229"/>
    </location>
</feature>
<accession>A0A518GWA3</accession>
<keyword evidence="6 9" id="KW-1133">Transmembrane helix</keyword>
<evidence type="ECO:0000256" key="5">
    <source>
        <dbReference type="ARBA" id="ARBA00022837"/>
    </source>
</evidence>
<dbReference type="NCBIfam" id="TIGR00378">
    <property type="entry name" value="cax"/>
    <property type="match status" value="1"/>
</dbReference>
<comment type="subcellular location">
    <subcellularLocation>
        <location evidence="1">Endomembrane system</location>
        <topology evidence="1">Multi-pass membrane protein</topology>
    </subcellularLocation>
</comment>
<evidence type="ECO:0000313" key="12">
    <source>
        <dbReference type="EMBL" id="QDV32873.1"/>
    </source>
</evidence>
<feature type="transmembrane region" description="Helical" evidence="9">
    <location>
        <begin position="171"/>
        <end position="194"/>
    </location>
</feature>
<evidence type="ECO:0000256" key="8">
    <source>
        <dbReference type="ARBA" id="ARBA00023136"/>
    </source>
</evidence>
<comment type="function">
    <text evidence="9">Ca(+)/H(+) antiporter that extrudes calcium in exchange for external protons.</text>
</comment>
<protein>
    <recommendedName>
        <fullName evidence="9">Ca(2+)/H(+) antiporter</fullName>
    </recommendedName>
</protein>
<feature type="domain" description="Sodium/calcium exchanger membrane region" evidence="11">
    <location>
        <begin position="303"/>
        <end position="446"/>
    </location>
</feature>
<dbReference type="InterPro" id="IPR004837">
    <property type="entry name" value="NaCa_Exmemb"/>
</dbReference>
<feature type="transmembrane region" description="Helical" evidence="9">
    <location>
        <begin position="428"/>
        <end position="448"/>
    </location>
</feature>
<dbReference type="Proteomes" id="UP000317835">
    <property type="component" value="Chromosome"/>
</dbReference>
<keyword evidence="2 9" id="KW-0813">Transport</keyword>
<evidence type="ECO:0000313" key="13">
    <source>
        <dbReference type="Proteomes" id="UP000317835"/>
    </source>
</evidence>
<feature type="transmembrane region" description="Helical" evidence="9">
    <location>
        <begin position="249"/>
        <end position="269"/>
    </location>
</feature>
<dbReference type="AlphaFoldDB" id="A0A518GWA3"/>
<comment type="similarity">
    <text evidence="9">Belongs to the Ca(2+):cation antiporter (CaCA) (TC 2.A.19) family.</text>
</comment>
<feature type="transmembrane region" description="Helical" evidence="9">
    <location>
        <begin position="367"/>
        <end position="388"/>
    </location>
</feature>
<dbReference type="InterPro" id="IPR004798">
    <property type="entry name" value="CAX-like"/>
</dbReference>
<gene>
    <name evidence="12" type="primary">yfkE</name>
    <name evidence="12" type="ORF">ElP_07130</name>
</gene>
<organism evidence="12 13">
    <name type="scientific">Tautonia plasticadhaerens</name>
    <dbReference type="NCBI Taxonomy" id="2527974"/>
    <lineage>
        <taxon>Bacteria</taxon>
        <taxon>Pseudomonadati</taxon>
        <taxon>Planctomycetota</taxon>
        <taxon>Planctomycetia</taxon>
        <taxon>Isosphaerales</taxon>
        <taxon>Isosphaeraceae</taxon>
        <taxon>Tautonia</taxon>
    </lineage>
</organism>
<dbReference type="PANTHER" id="PTHR31503">
    <property type="entry name" value="VACUOLAR CALCIUM ION TRANSPORTER"/>
    <property type="match status" value="1"/>
</dbReference>
<feature type="transmembrane region" description="Helical" evidence="9">
    <location>
        <begin position="304"/>
        <end position="325"/>
    </location>
</feature>
<dbReference type="KEGG" id="tpla:ElP_07130"/>
<name>A0A518GWA3_9BACT</name>
<dbReference type="GO" id="GO:0006874">
    <property type="term" value="P:intracellular calcium ion homeostasis"/>
    <property type="evidence" value="ECO:0007669"/>
    <property type="project" value="TreeGrafter"/>
</dbReference>
<evidence type="ECO:0000256" key="1">
    <source>
        <dbReference type="ARBA" id="ARBA00004127"/>
    </source>
</evidence>
<dbReference type="GO" id="GO:0015369">
    <property type="term" value="F:calcium:proton antiporter activity"/>
    <property type="evidence" value="ECO:0007669"/>
    <property type="project" value="UniProtKB-UniRule"/>
</dbReference>
<feature type="domain" description="Sodium/calcium exchanger membrane region" evidence="11">
    <location>
        <begin position="108"/>
        <end position="271"/>
    </location>
</feature>
<evidence type="ECO:0000259" key="11">
    <source>
        <dbReference type="Pfam" id="PF01699"/>
    </source>
</evidence>
<evidence type="ECO:0000256" key="3">
    <source>
        <dbReference type="ARBA" id="ARBA00022568"/>
    </source>
</evidence>
<feature type="transmembrane region" description="Helical" evidence="9">
    <location>
        <begin position="147"/>
        <end position="165"/>
    </location>
</feature>
<dbReference type="InterPro" id="IPR004713">
    <property type="entry name" value="CaH_exchang"/>
</dbReference>
<keyword evidence="7 9" id="KW-0406">Ion transport</keyword>
<keyword evidence="9" id="KW-0050">Antiport</keyword>
<keyword evidence="13" id="KW-1185">Reference proteome</keyword>
<feature type="transmembrane region" description="Helical" evidence="9">
    <location>
        <begin position="337"/>
        <end position="360"/>
    </location>
</feature>
<feature type="compositionally biased region" description="Pro residues" evidence="10">
    <location>
        <begin position="46"/>
        <end position="60"/>
    </location>
</feature>
<evidence type="ECO:0000256" key="9">
    <source>
        <dbReference type="RuleBase" id="RU365028"/>
    </source>
</evidence>
<dbReference type="PANTHER" id="PTHR31503:SF22">
    <property type="entry name" value="VACUOLAR CALCIUM ION TRANSPORTER"/>
    <property type="match status" value="1"/>
</dbReference>
<evidence type="ECO:0000256" key="7">
    <source>
        <dbReference type="ARBA" id="ARBA00023065"/>
    </source>
</evidence>
<dbReference type="NCBIfam" id="TIGR00846">
    <property type="entry name" value="caca2"/>
    <property type="match status" value="1"/>
</dbReference>
<evidence type="ECO:0000256" key="10">
    <source>
        <dbReference type="SAM" id="MobiDB-lite"/>
    </source>
</evidence>
<keyword evidence="4 9" id="KW-0812">Transmembrane</keyword>
<dbReference type="InterPro" id="IPR044880">
    <property type="entry name" value="NCX_ion-bd_dom_sf"/>
</dbReference>
<dbReference type="GO" id="GO:0012505">
    <property type="term" value="C:endomembrane system"/>
    <property type="evidence" value="ECO:0007669"/>
    <property type="project" value="UniProtKB-SubCell"/>
</dbReference>
<dbReference type="GO" id="GO:0016020">
    <property type="term" value="C:membrane"/>
    <property type="evidence" value="ECO:0007669"/>
    <property type="project" value="InterPro"/>
</dbReference>
<dbReference type="EMBL" id="CP036426">
    <property type="protein sequence ID" value="QDV32873.1"/>
    <property type="molecule type" value="Genomic_DNA"/>
</dbReference>
<evidence type="ECO:0000256" key="4">
    <source>
        <dbReference type="ARBA" id="ARBA00022692"/>
    </source>
</evidence>
<feature type="region of interest" description="Disordered" evidence="10">
    <location>
        <begin position="458"/>
        <end position="477"/>
    </location>
</feature>
<keyword evidence="3 9" id="KW-0109">Calcium transport</keyword>
<keyword evidence="5 9" id="KW-0106">Calcium</keyword>
<feature type="region of interest" description="Disordered" evidence="10">
    <location>
        <begin position="1"/>
        <end position="72"/>
    </location>
</feature>
<keyword evidence="8 9" id="KW-0472">Membrane</keyword>
<proteinExistence type="inferred from homology"/>
<feature type="transmembrane region" description="Helical" evidence="9">
    <location>
        <begin position="84"/>
        <end position="103"/>
    </location>
</feature>
<dbReference type="Gene3D" id="1.20.1420.30">
    <property type="entry name" value="NCX, central ion-binding region"/>
    <property type="match status" value="1"/>
</dbReference>
<dbReference type="Pfam" id="PF01699">
    <property type="entry name" value="Na_Ca_ex"/>
    <property type="match status" value="2"/>
</dbReference>
<feature type="compositionally biased region" description="Low complexity" evidence="10">
    <location>
        <begin position="62"/>
        <end position="72"/>
    </location>
</feature>
<feature type="compositionally biased region" description="Basic residues" evidence="10">
    <location>
        <begin position="28"/>
        <end position="39"/>
    </location>
</feature>
<evidence type="ECO:0000256" key="6">
    <source>
        <dbReference type="ARBA" id="ARBA00022989"/>
    </source>
</evidence>
<reference evidence="12 13" key="1">
    <citation type="submission" date="2019-02" db="EMBL/GenBank/DDBJ databases">
        <title>Deep-cultivation of Planctomycetes and their phenomic and genomic characterization uncovers novel biology.</title>
        <authorList>
            <person name="Wiegand S."/>
            <person name="Jogler M."/>
            <person name="Boedeker C."/>
            <person name="Pinto D."/>
            <person name="Vollmers J."/>
            <person name="Rivas-Marin E."/>
            <person name="Kohn T."/>
            <person name="Peeters S.H."/>
            <person name="Heuer A."/>
            <person name="Rast P."/>
            <person name="Oberbeckmann S."/>
            <person name="Bunk B."/>
            <person name="Jeske O."/>
            <person name="Meyerdierks A."/>
            <person name="Storesund J.E."/>
            <person name="Kallscheuer N."/>
            <person name="Luecker S."/>
            <person name="Lage O.M."/>
            <person name="Pohl T."/>
            <person name="Merkel B.J."/>
            <person name="Hornburger P."/>
            <person name="Mueller R.-W."/>
            <person name="Bruemmer F."/>
            <person name="Labrenz M."/>
            <person name="Spormann A.M."/>
            <person name="Op den Camp H."/>
            <person name="Overmann J."/>
            <person name="Amann R."/>
            <person name="Jetten M.S.M."/>
            <person name="Mascher T."/>
            <person name="Medema M.H."/>
            <person name="Devos D.P."/>
            <person name="Kaster A.-K."/>
            <person name="Ovreas L."/>
            <person name="Rohde M."/>
            <person name="Galperin M.Y."/>
            <person name="Jogler C."/>
        </authorList>
    </citation>
    <scope>NUCLEOTIDE SEQUENCE [LARGE SCALE GENOMIC DNA]</scope>
    <source>
        <strain evidence="12 13">ElP</strain>
    </source>
</reference>
<feature type="transmembrane region" description="Helical" evidence="9">
    <location>
        <begin position="400"/>
        <end position="421"/>
    </location>
</feature>
<feature type="transmembrane region" description="Helical" evidence="9">
    <location>
        <begin position="109"/>
        <end position="126"/>
    </location>
</feature>
<sequence length="477" mass="50269">MGASPCGGLASRIETKLSTDPTGEPHGSHYKLARKRVNQRRGAPSGSPPVTPNPDSPRGPRPGRSGDPGSRGFDWRDWFDPRRVGWLNLMLVFVPIGIALRVAGVGETWQFVAAGLAIIPLAGLMGESTEHLAHKLGPGIGGLMNATFGNAAELIIALFALFRGYDEVVKASITGSIIGNLLLVMGASLLAGGLKWPRLQFNRTAAGVGSTMMVLAAFGMLIPAIFYSLPEVLRVAREEGQDRRLFLEHELSVGVCIILMLTYVLYLVFSLKTHQNLFNPDAEEGSPDESLHGHGPGWSMSRAVGTLLVATSFVAIMSEILIGAVEHTSQAFGLSEVFVGVIIVAIVGNAAEHSTAILVALKNKMDLSVGIAIGSALQIALFVAPVLVFASYLREEPMDLLFTTLEVVAVLLAVFIARMVAEDGESNWLEGAMLLMIYAILAVAFFVLPGGEGGHPPGPGSAGEIGAVEAAPGDPGP</sequence>